<organism evidence="13 14">
    <name type="scientific">Aeromonas enteropelogenes</name>
    <name type="common">Aeromonas trota</name>
    <dbReference type="NCBI Taxonomy" id="29489"/>
    <lineage>
        <taxon>Bacteria</taxon>
        <taxon>Pseudomonadati</taxon>
        <taxon>Pseudomonadota</taxon>
        <taxon>Gammaproteobacteria</taxon>
        <taxon>Aeromonadales</taxon>
        <taxon>Aeromonadaceae</taxon>
        <taxon>Aeromonas</taxon>
    </lineage>
</organism>
<dbReference type="GO" id="GO:0015627">
    <property type="term" value="C:type II protein secretion system complex"/>
    <property type="evidence" value="ECO:0007669"/>
    <property type="project" value="InterPro"/>
</dbReference>
<dbReference type="PIRSF" id="PIRSF015761">
    <property type="entry name" value="Protein_L"/>
    <property type="match status" value="1"/>
</dbReference>
<evidence type="ECO:0000256" key="7">
    <source>
        <dbReference type="ARBA" id="ARBA00022927"/>
    </source>
</evidence>
<dbReference type="Proteomes" id="UP000078435">
    <property type="component" value="Unassembled WGS sequence"/>
</dbReference>
<evidence type="ECO:0000256" key="9">
    <source>
        <dbReference type="ARBA" id="ARBA00023136"/>
    </source>
</evidence>
<feature type="domain" description="GspL periplasmic" evidence="12">
    <location>
        <begin position="244"/>
        <end position="397"/>
    </location>
</feature>
<comment type="caution">
    <text evidence="13">The sequence shown here is derived from an EMBL/GenBank/DDBJ whole genome shotgun (WGS) entry which is preliminary data.</text>
</comment>
<evidence type="ECO:0000313" key="13">
    <source>
        <dbReference type="EMBL" id="KXU81130.1"/>
    </source>
</evidence>
<evidence type="ECO:0000259" key="12">
    <source>
        <dbReference type="Pfam" id="PF12693"/>
    </source>
</evidence>
<keyword evidence="3 10" id="KW-0813">Transport</keyword>
<dbReference type="InterPro" id="IPR043129">
    <property type="entry name" value="ATPase_NBD"/>
</dbReference>
<dbReference type="Pfam" id="PF05134">
    <property type="entry name" value="T2SSL"/>
    <property type="match status" value="1"/>
</dbReference>
<dbReference type="SUPFAM" id="SSF53067">
    <property type="entry name" value="Actin-like ATPase domain"/>
    <property type="match status" value="2"/>
</dbReference>
<evidence type="ECO:0000256" key="5">
    <source>
        <dbReference type="ARBA" id="ARBA00022519"/>
    </source>
</evidence>
<evidence type="ECO:0000313" key="14">
    <source>
        <dbReference type="Proteomes" id="UP000078435"/>
    </source>
</evidence>
<dbReference type="AlphaFoldDB" id="A0A175VKS3"/>
<accession>A0A175VKS3</accession>
<dbReference type="GO" id="GO:0005886">
    <property type="term" value="C:plasma membrane"/>
    <property type="evidence" value="ECO:0007669"/>
    <property type="project" value="UniProtKB-SubCell"/>
</dbReference>
<dbReference type="NCBIfam" id="TIGR01709">
    <property type="entry name" value="typeII_sec_gspL"/>
    <property type="match status" value="1"/>
</dbReference>
<proteinExistence type="inferred from homology"/>
<keyword evidence="8" id="KW-1133">Transmembrane helix</keyword>
<name>A0A175VKS3_AEREN</name>
<dbReference type="InterPro" id="IPR024230">
    <property type="entry name" value="GspL_cyto_dom"/>
</dbReference>
<protein>
    <recommendedName>
        <fullName evidence="10">Type II secretion system protein L</fullName>
        <shortName evidence="10">T2SS protein L</shortName>
    </recommendedName>
</protein>
<dbReference type="Gene3D" id="3.30.420.380">
    <property type="match status" value="1"/>
</dbReference>
<comment type="similarity">
    <text evidence="2 10">Belongs to the GSP L family.</text>
</comment>
<keyword evidence="6" id="KW-0812">Transmembrane</keyword>
<dbReference type="CDD" id="cd24017">
    <property type="entry name" value="ASKHA_T2SSL_N"/>
    <property type="match status" value="1"/>
</dbReference>
<gene>
    <name evidence="13" type="ORF">LCR_11950</name>
</gene>
<dbReference type="InterPro" id="IPR007812">
    <property type="entry name" value="T2SS_protein-GspL"/>
</dbReference>
<evidence type="ECO:0000259" key="11">
    <source>
        <dbReference type="Pfam" id="PF05134"/>
    </source>
</evidence>
<evidence type="ECO:0000256" key="3">
    <source>
        <dbReference type="ARBA" id="ARBA00022448"/>
    </source>
</evidence>
<dbReference type="Pfam" id="PF12693">
    <property type="entry name" value="GspL_C"/>
    <property type="match status" value="1"/>
</dbReference>
<dbReference type="STRING" id="29489.VL01_00850"/>
<comment type="function">
    <text evidence="10">Inner membrane component of the type II secretion system required for the energy-dependent secretion of extracellular factors such as proteases and toxins from the periplasm.</text>
</comment>
<reference evidence="13 14" key="1">
    <citation type="submission" date="2016-02" db="EMBL/GenBank/DDBJ databases">
        <title>Draft genome sequence of Aeromonas trota strain 1999lcr isolated from cerebrospinal fluid (CSF).</title>
        <authorList>
            <person name="Dallagassa C.B."/>
            <person name="Prediger K.C."/>
            <person name="Weiss V.A."/>
            <person name="Assis F.E."/>
            <person name="Baura V."/>
            <person name="Cruz L.M."/>
            <person name="Souza E.M."/>
            <person name="Pedrosa F.O."/>
            <person name="Fadel-Picheth C.M."/>
        </authorList>
    </citation>
    <scope>NUCLEOTIDE SEQUENCE [LARGE SCALE GENOMIC DNA]</scope>
    <source>
        <strain evidence="13 14">1999lcr</strain>
    </source>
</reference>
<dbReference type="Gene3D" id="3.30.420.370">
    <property type="match status" value="1"/>
</dbReference>
<dbReference type="InterPro" id="IPR025691">
    <property type="entry name" value="GspL_pp_dom"/>
</dbReference>
<dbReference type="EMBL" id="JMGO02000003">
    <property type="protein sequence ID" value="KXU81130.1"/>
    <property type="molecule type" value="Genomic_DNA"/>
</dbReference>
<keyword evidence="5" id="KW-0997">Cell inner membrane</keyword>
<keyword evidence="7 10" id="KW-0653">Protein transport</keyword>
<keyword evidence="4" id="KW-1003">Cell membrane</keyword>
<dbReference type="GO" id="GO:0009276">
    <property type="term" value="C:Gram-negative-bacterium-type cell wall"/>
    <property type="evidence" value="ECO:0007669"/>
    <property type="project" value="InterPro"/>
</dbReference>
<sequence length="400" mass="44217">MAGERCVSESLVIRLGTNKQQPVAWLVWSAQEQEIIASGQLPSADALSELQERAGGRPVVTLVPGSDLLFRRVTLPGRYSRQSAAALPYLLEEQIASDVEDLHLVVLAHDGPNVDLMAVDRQKMTEWLGWLEAAGLKSLQLLPDVLALPPASDGWSALQLEQEWLIRQGPWQGIVTDEALLALLLAAEAEPVTIHSHTPPPAMANANWQAAEPELPMLLLARGALACRANLLTGPYRPQTEYARYWQHWRKVAITATLLLLVALVQRGAQLYQLEQQDKALKGEIRQVYTRIFPGESRIVNVRSQMAQHLKQLGQAPQNGILLMLTELAPTFAEIPGLKPQVLRFDASRSELRLQVSAPGYGEIERFRELAGKRFEVQQGEVRSSEGKVEGALVLKDKSS</sequence>
<comment type="subcellular location">
    <subcellularLocation>
        <location evidence="1">Cell inner membrane</location>
        <topology evidence="1">Single-pass membrane protein</topology>
    </subcellularLocation>
</comment>
<feature type="domain" description="GspL cytoplasmic actin-ATPase-like" evidence="11">
    <location>
        <begin position="11"/>
        <end position="239"/>
    </location>
</feature>
<dbReference type="GO" id="GO:0015628">
    <property type="term" value="P:protein secretion by the type II secretion system"/>
    <property type="evidence" value="ECO:0007669"/>
    <property type="project" value="InterPro"/>
</dbReference>
<evidence type="ECO:0000256" key="1">
    <source>
        <dbReference type="ARBA" id="ARBA00004377"/>
    </source>
</evidence>
<evidence type="ECO:0000256" key="10">
    <source>
        <dbReference type="PIRNR" id="PIRNR015761"/>
    </source>
</evidence>
<evidence type="ECO:0000256" key="4">
    <source>
        <dbReference type="ARBA" id="ARBA00022475"/>
    </source>
</evidence>
<evidence type="ECO:0000256" key="6">
    <source>
        <dbReference type="ARBA" id="ARBA00022692"/>
    </source>
</evidence>
<keyword evidence="9" id="KW-0472">Membrane</keyword>
<dbReference type="Gene3D" id="3.30.1360.100">
    <property type="entry name" value="General secretion pathway protein M, EpsM"/>
    <property type="match status" value="1"/>
</dbReference>
<evidence type="ECO:0000256" key="8">
    <source>
        <dbReference type="ARBA" id="ARBA00022989"/>
    </source>
</evidence>
<evidence type="ECO:0000256" key="2">
    <source>
        <dbReference type="ARBA" id="ARBA00005318"/>
    </source>
</evidence>